<sequence>MIGSLRLGCPATAFRALLSHGAQDTAREGWVSEPKFEIFQGNLVIGGVLSLIGAGALWTGLGYGMGSMMRVGAGAFPVVVSGLMLACGLAVMAESLWGRGRAAVIPLGALRAGLGLVAAIATFALTIQSLGLLAAVALCVFFVSLAGQSVNWRHTLALMVVLPLASWLIFALGLGQQLHAFG</sequence>
<dbReference type="Proteomes" id="UP000244810">
    <property type="component" value="Unassembled WGS sequence"/>
</dbReference>
<evidence type="ECO:0000256" key="1">
    <source>
        <dbReference type="SAM" id="Phobius"/>
    </source>
</evidence>
<keyword evidence="4" id="KW-1185">Reference proteome</keyword>
<organism evidence="3 4">
    <name type="scientific">Pararhodobacter aggregans</name>
    <dbReference type="NCBI Taxonomy" id="404875"/>
    <lineage>
        <taxon>Bacteria</taxon>
        <taxon>Pseudomonadati</taxon>
        <taxon>Pseudomonadota</taxon>
        <taxon>Alphaproteobacteria</taxon>
        <taxon>Rhodobacterales</taxon>
        <taxon>Paracoccaceae</taxon>
        <taxon>Pararhodobacter</taxon>
    </lineage>
</organism>
<gene>
    <name evidence="3" type="ORF">DDE23_01695</name>
</gene>
<accession>A0A2T7UWJ4</accession>
<dbReference type="Pfam" id="PF07331">
    <property type="entry name" value="TctB"/>
    <property type="match status" value="1"/>
</dbReference>
<protein>
    <recommendedName>
        <fullName evidence="2">DUF1468 domain-containing protein</fullName>
    </recommendedName>
</protein>
<name>A0A2T7UWJ4_9RHOB</name>
<dbReference type="InterPro" id="IPR009936">
    <property type="entry name" value="DUF1468"/>
</dbReference>
<feature type="transmembrane region" description="Helical" evidence="1">
    <location>
        <begin position="103"/>
        <end position="125"/>
    </location>
</feature>
<feature type="transmembrane region" description="Helical" evidence="1">
    <location>
        <begin position="38"/>
        <end position="59"/>
    </location>
</feature>
<dbReference type="AlphaFoldDB" id="A0A2T7UWJ4"/>
<keyword evidence="1" id="KW-0472">Membrane</keyword>
<keyword evidence="1" id="KW-1133">Transmembrane helix</keyword>
<evidence type="ECO:0000313" key="3">
    <source>
        <dbReference type="EMBL" id="PVE49145.1"/>
    </source>
</evidence>
<comment type="caution">
    <text evidence="3">The sequence shown here is derived from an EMBL/GenBank/DDBJ whole genome shotgun (WGS) entry which is preliminary data.</text>
</comment>
<evidence type="ECO:0000259" key="2">
    <source>
        <dbReference type="Pfam" id="PF07331"/>
    </source>
</evidence>
<feature type="transmembrane region" description="Helical" evidence="1">
    <location>
        <begin position="132"/>
        <end position="150"/>
    </location>
</feature>
<feature type="transmembrane region" description="Helical" evidence="1">
    <location>
        <begin position="156"/>
        <end position="175"/>
    </location>
</feature>
<keyword evidence="1" id="KW-0812">Transmembrane</keyword>
<feature type="domain" description="DUF1468" evidence="2">
    <location>
        <begin position="44"/>
        <end position="177"/>
    </location>
</feature>
<reference evidence="3 4" key="1">
    <citation type="journal article" date="2011" name="Syst. Appl. Microbiol.">
        <title>Defluviimonas denitrificans gen. nov., sp. nov., and Pararhodobacter aggregans gen. nov., sp. nov., non-phototrophic Rhodobacteraceae from the biofilter of a marine aquaculture.</title>
        <authorList>
            <person name="Foesel B.U."/>
            <person name="Drake H.L."/>
            <person name="Schramm A."/>
        </authorList>
    </citation>
    <scope>NUCLEOTIDE SEQUENCE [LARGE SCALE GENOMIC DNA]</scope>
    <source>
        <strain evidence="3 4">D1-19</strain>
    </source>
</reference>
<feature type="transmembrane region" description="Helical" evidence="1">
    <location>
        <begin position="71"/>
        <end position="91"/>
    </location>
</feature>
<proteinExistence type="predicted"/>
<evidence type="ECO:0000313" key="4">
    <source>
        <dbReference type="Proteomes" id="UP000244810"/>
    </source>
</evidence>
<dbReference type="EMBL" id="QDDR01000001">
    <property type="protein sequence ID" value="PVE49145.1"/>
    <property type="molecule type" value="Genomic_DNA"/>
</dbReference>